<evidence type="ECO:0000256" key="7">
    <source>
        <dbReference type="ARBA" id="ARBA00023180"/>
    </source>
</evidence>
<dbReference type="PANTHER" id="PTHR11247">
    <property type="entry name" value="PALMITOYL-PROTEIN THIOESTERASE/DOLICHYLDIPHOSPHATASE 1"/>
    <property type="match status" value="1"/>
</dbReference>
<evidence type="ECO:0000256" key="2">
    <source>
        <dbReference type="ARBA" id="ARBA00012423"/>
    </source>
</evidence>
<comment type="similarity">
    <text evidence="1">Belongs to the palmitoyl-protein thioesterase family.</text>
</comment>
<dbReference type="InterPro" id="IPR002472">
    <property type="entry name" value="Palm_thioest"/>
</dbReference>
<sequence length="300" mass="34198">MKLNFLFFVIFANLLLIINGLESSSVLPIVLWHGMGDSCCFPFSLGSFTKFLQKQLGNVYVKSLKIGESLVTDYESGYLIHPNKQIKDVCNQIANDPNLVGGYNAIGFSQGGQFLRAVAMRCPQPRMINLVTLGAQHQGIFGLPKCPSLSSKTCEYFRELLNYAAYESWVQNYLVQATYWHNPLSEATYREKSTFIAEINNEIDTEKNQIYANNFNQLSKFIMVKFLNDTIVQPKESSWFGFYKPGQDIELAPMIETRAFERTGLANLYANGKVILLETEGDHLQFTKEWFIEKVLPYLK</sequence>
<dbReference type="GO" id="GO:0006898">
    <property type="term" value="P:receptor-mediated endocytosis"/>
    <property type="evidence" value="ECO:0007669"/>
    <property type="project" value="TreeGrafter"/>
</dbReference>
<keyword evidence="6" id="KW-1015">Disulfide bond</keyword>
<keyword evidence="4 10" id="KW-0732">Signal</keyword>
<reference evidence="11" key="1">
    <citation type="journal article" date="2014" name="Insect Biochem. Mol. Biol.">
        <title>An insight into the sialome of the frog biting fly, Corethrella appendiculata.</title>
        <authorList>
            <person name="Ribeiro J.M.C."/>
            <person name="Chagas A.C."/>
            <person name="Pham V.M."/>
            <person name="Lounibos L.P."/>
            <person name="Calvo E."/>
        </authorList>
    </citation>
    <scope>NUCLEOTIDE SEQUENCE</scope>
    <source>
        <tissue evidence="11">Salivary glands</tissue>
    </source>
</reference>
<accession>U5ESW4</accession>
<dbReference type="Pfam" id="PF02089">
    <property type="entry name" value="Palm_thioest"/>
    <property type="match status" value="1"/>
</dbReference>
<comment type="catalytic activity">
    <reaction evidence="9">
        <text>S-hexadecanoyl-L-cysteinyl-[protein] + H2O = L-cysteinyl-[protein] + hexadecanoate + H(+)</text>
        <dbReference type="Rhea" id="RHEA:19233"/>
        <dbReference type="Rhea" id="RHEA-COMP:10131"/>
        <dbReference type="Rhea" id="RHEA-COMP:11032"/>
        <dbReference type="ChEBI" id="CHEBI:7896"/>
        <dbReference type="ChEBI" id="CHEBI:15377"/>
        <dbReference type="ChEBI" id="CHEBI:15378"/>
        <dbReference type="ChEBI" id="CHEBI:29950"/>
        <dbReference type="ChEBI" id="CHEBI:74151"/>
        <dbReference type="EC" id="3.1.2.22"/>
    </reaction>
    <physiologicalReaction direction="left-to-right" evidence="9">
        <dbReference type="Rhea" id="RHEA:19234"/>
    </physiologicalReaction>
</comment>
<evidence type="ECO:0000256" key="10">
    <source>
        <dbReference type="SAM" id="SignalP"/>
    </source>
</evidence>
<dbReference type="FunFam" id="3.40.50.1820:FF:000107">
    <property type="entry name" value="Palmitoyl-protein thioesterase 1"/>
    <property type="match status" value="1"/>
</dbReference>
<evidence type="ECO:0000256" key="9">
    <source>
        <dbReference type="ARBA" id="ARBA00047409"/>
    </source>
</evidence>
<protein>
    <recommendedName>
        <fullName evidence="3">Palmitoyl-protein thioesterase 1</fullName>
        <ecNumber evidence="2">3.1.2.22</ecNumber>
    </recommendedName>
    <alternativeName>
        <fullName evidence="8">Palmitoyl-protein hydrolase 1</fullName>
    </alternativeName>
</protein>
<name>U5ESW4_9DIPT</name>
<dbReference type="PANTHER" id="PTHR11247:SF8">
    <property type="entry name" value="PALMITOYL-PROTEIN THIOESTERASE 1"/>
    <property type="match status" value="1"/>
</dbReference>
<dbReference type="SUPFAM" id="SSF53474">
    <property type="entry name" value="alpha/beta-Hydrolases"/>
    <property type="match status" value="1"/>
</dbReference>
<evidence type="ECO:0000256" key="4">
    <source>
        <dbReference type="ARBA" id="ARBA00022729"/>
    </source>
</evidence>
<evidence type="ECO:0000256" key="6">
    <source>
        <dbReference type="ARBA" id="ARBA00023157"/>
    </source>
</evidence>
<dbReference type="PRINTS" id="PR00414">
    <property type="entry name" value="PPTHIESTRASE"/>
</dbReference>
<feature type="chain" id="PRO_5004659832" description="Palmitoyl-protein thioesterase 1" evidence="10">
    <location>
        <begin position="21"/>
        <end position="300"/>
    </location>
</feature>
<dbReference type="GO" id="GO:0005764">
    <property type="term" value="C:lysosome"/>
    <property type="evidence" value="ECO:0007669"/>
    <property type="project" value="TreeGrafter"/>
</dbReference>
<keyword evidence="5" id="KW-0378">Hydrolase</keyword>
<proteinExistence type="evidence at transcript level"/>
<evidence type="ECO:0000256" key="1">
    <source>
        <dbReference type="ARBA" id="ARBA00010758"/>
    </source>
</evidence>
<evidence type="ECO:0000256" key="8">
    <source>
        <dbReference type="ARBA" id="ARBA00031934"/>
    </source>
</evidence>
<dbReference type="GO" id="GO:0008474">
    <property type="term" value="F:palmitoyl-(protein) hydrolase activity"/>
    <property type="evidence" value="ECO:0007669"/>
    <property type="project" value="UniProtKB-EC"/>
</dbReference>
<dbReference type="Gene3D" id="3.40.50.1820">
    <property type="entry name" value="alpha/beta hydrolase"/>
    <property type="match status" value="1"/>
</dbReference>
<dbReference type="AlphaFoldDB" id="U5ESW4"/>
<keyword evidence="7" id="KW-0325">Glycoprotein</keyword>
<evidence type="ECO:0000313" key="11">
    <source>
        <dbReference type="EMBL" id="JAB57682.1"/>
    </source>
</evidence>
<dbReference type="InterPro" id="IPR029058">
    <property type="entry name" value="AB_hydrolase_fold"/>
</dbReference>
<dbReference type="EMBL" id="GANO01002189">
    <property type="protein sequence ID" value="JAB57682.1"/>
    <property type="molecule type" value="mRNA"/>
</dbReference>
<feature type="signal peptide" evidence="10">
    <location>
        <begin position="1"/>
        <end position="20"/>
    </location>
</feature>
<evidence type="ECO:0000256" key="5">
    <source>
        <dbReference type="ARBA" id="ARBA00022801"/>
    </source>
</evidence>
<dbReference type="EC" id="3.1.2.22" evidence="2"/>
<evidence type="ECO:0000256" key="3">
    <source>
        <dbReference type="ARBA" id="ARBA00014212"/>
    </source>
</evidence>
<organism evidence="11">
    <name type="scientific">Corethrella appendiculata</name>
    <dbReference type="NCBI Taxonomy" id="1370023"/>
    <lineage>
        <taxon>Eukaryota</taxon>
        <taxon>Metazoa</taxon>
        <taxon>Ecdysozoa</taxon>
        <taxon>Arthropoda</taxon>
        <taxon>Hexapoda</taxon>
        <taxon>Insecta</taxon>
        <taxon>Pterygota</taxon>
        <taxon>Neoptera</taxon>
        <taxon>Endopterygota</taxon>
        <taxon>Diptera</taxon>
        <taxon>Nematocera</taxon>
        <taxon>Culicoidea</taxon>
        <taxon>Chaoboridae</taxon>
        <taxon>Corethrella</taxon>
    </lineage>
</organism>